<dbReference type="AlphaFoldDB" id="A0A228INR8"/>
<protein>
    <submittedName>
        <fullName evidence="1">Uncharacterized protein</fullName>
    </submittedName>
</protein>
<accession>A0A228INR8</accession>
<gene>
    <name evidence="1" type="ORF">CFB84_19975</name>
</gene>
<name>A0A228INR8_9BURK</name>
<evidence type="ECO:0000313" key="1">
    <source>
        <dbReference type="EMBL" id="OXI43819.1"/>
    </source>
</evidence>
<organism evidence="1 2">
    <name type="scientific">Burkholderia aenigmatica</name>
    <dbReference type="NCBI Taxonomy" id="2015348"/>
    <lineage>
        <taxon>Bacteria</taxon>
        <taxon>Pseudomonadati</taxon>
        <taxon>Pseudomonadota</taxon>
        <taxon>Betaproteobacteria</taxon>
        <taxon>Burkholderiales</taxon>
        <taxon>Burkholderiaceae</taxon>
        <taxon>Burkholderia</taxon>
        <taxon>Burkholderia cepacia complex</taxon>
    </lineage>
</organism>
<dbReference type="EMBL" id="NKFA01000007">
    <property type="protein sequence ID" value="OXI43819.1"/>
    <property type="molecule type" value="Genomic_DNA"/>
</dbReference>
<dbReference type="RefSeq" id="WP_089451723.1">
    <property type="nucleotide sequence ID" value="NZ_NKFA01000007.1"/>
</dbReference>
<dbReference type="OrthoDB" id="9034115at2"/>
<evidence type="ECO:0000313" key="2">
    <source>
        <dbReference type="Proteomes" id="UP000214600"/>
    </source>
</evidence>
<reference evidence="2" key="1">
    <citation type="submission" date="2017-06" db="EMBL/GenBank/DDBJ databases">
        <authorList>
            <person name="LiPuma J."/>
            <person name="Spilker T."/>
        </authorList>
    </citation>
    <scope>NUCLEOTIDE SEQUENCE [LARGE SCALE GENOMIC DNA]</scope>
    <source>
        <strain evidence="2">AU17325</strain>
    </source>
</reference>
<sequence length="91" mass="9999">MSSGSAQLKNIDGNDWLIVVSIEEAAKFLFVSQLHIRRLLERRVLDEVLPRNPSGDVDIDGTSVQAYRAKQDAAVRAYLDSQTEESGPSGP</sequence>
<comment type="caution">
    <text evidence="1">The sequence shown here is derived from an EMBL/GenBank/DDBJ whole genome shotgun (WGS) entry which is preliminary data.</text>
</comment>
<proteinExistence type="predicted"/>
<dbReference type="Proteomes" id="UP000214600">
    <property type="component" value="Unassembled WGS sequence"/>
</dbReference>
<reference evidence="1 2" key="2">
    <citation type="submission" date="2017-08" db="EMBL/GenBank/DDBJ databases">
        <title>WGS of novel Burkholderia cepaca complex species.</title>
        <authorList>
            <person name="Lipuma J."/>
            <person name="Spilker T."/>
        </authorList>
    </citation>
    <scope>NUCLEOTIDE SEQUENCE [LARGE SCALE GENOMIC DNA]</scope>
    <source>
        <strain evidence="1 2">AU17325</strain>
    </source>
</reference>